<name>A0AA88SSY9_CHASR</name>
<proteinExistence type="inferred from homology"/>
<protein>
    <recommendedName>
        <fullName evidence="3">VLIG-type G domain-containing protein</fullName>
    </recommendedName>
</protein>
<dbReference type="PROSITE" id="PS51717">
    <property type="entry name" value="G_VLIG"/>
    <property type="match status" value="1"/>
</dbReference>
<dbReference type="InterPro" id="IPR052986">
    <property type="entry name" value="VLIG_GTPase"/>
</dbReference>
<dbReference type="InterPro" id="IPR027417">
    <property type="entry name" value="P-loop_NTPase"/>
</dbReference>
<evidence type="ECO:0000313" key="5">
    <source>
        <dbReference type="Proteomes" id="UP001187415"/>
    </source>
</evidence>
<comment type="similarity">
    <text evidence="1">Belongs to the TRAFAC class dynamin-like GTPase superfamily. Very large inducible GTPase (VLIG) family.</text>
</comment>
<feature type="domain" description="VLIG-type G" evidence="3">
    <location>
        <begin position="675"/>
        <end position="909"/>
    </location>
</feature>
<dbReference type="Pfam" id="PF25974">
    <property type="entry name" value="URGCP_9th"/>
    <property type="match status" value="1"/>
</dbReference>
<dbReference type="Pfam" id="PF25496">
    <property type="entry name" value="URGCP"/>
    <property type="match status" value="1"/>
</dbReference>
<dbReference type="PANTHER" id="PTHR14819">
    <property type="entry name" value="GTP-BINDING"/>
    <property type="match status" value="1"/>
</dbReference>
<evidence type="ECO:0000256" key="1">
    <source>
        <dbReference type="ARBA" id="ARBA00006828"/>
    </source>
</evidence>
<feature type="region of interest" description="Disordered" evidence="2">
    <location>
        <begin position="1"/>
        <end position="21"/>
    </location>
</feature>
<feature type="compositionally biased region" description="Polar residues" evidence="2">
    <location>
        <begin position="561"/>
        <end position="589"/>
    </location>
</feature>
<dbReference type="Pfam" id="PF25683">
    <property type="entry name" value="URGCP_GTPase"/>
    <property type="match status" value="1"/>
</dbReference>
<evidence type="ECO:0000313" key="4">
    <source>
        <dbReference type="EMBL" id="KAK2847240.1"/>
    </source>
</evidence>
<dbReference type="PANTHER" id="PTHR14819:SF9">
    <property type="entry name" value="UP-REGULATOR OF CELL PROLIFERATION-LIKE"/>
    <property type="match status" value="1"/>
</dbReference>
<keyword evidence="5" id="KW-1185">Reference proteome</keyword>
<dbReference type="GO" id="GO:0005525">
    <property type="term" value="F:GTP binding"/>
    <property type="evidence" value="ECO:0007669"/>
    <property type="project" value="InterPro"/>
</dbReference>
<dbReference type="Proteomes" id="UP001187415">
    <property type="component" value="Unassembled WGS sequence"/>
</dbReference>
<dbReference type="Gene3D" id="3.40.50.300">
    <property type="entry name" value="P-loop containing nucleotide triphosphate hydrolases"/>
    <property type="match status" value="1"/>
</dbReference>
<evidence type="ECO:0000256" key="2">
    <source>
        <dbReference type="SAM" id="MobiDB-lite"/>
    </source>
</evidence>
<dbReference type="EMBL" id="JAUPFM010000007">
    <property type="protein sequence ID" value="KAK2847240.1"/>
    <property type="molecule type" value="Genomic_DNA"/>
</dbReference>
<sequence>MSFKIPTRPSSKKKKPLKDNGQTEIAKKLGLEAFWALPLDPVSLMNVSTWTQENQSSQVPKDLPTAFIQRLWILSPDARNPHSQPLHVPGNNDNTSAEEILTGLEGESRHATNPLDLVAAAFMSSNTFLQQEMTVRMVQCQFAVPVVLPNTDPEQPGNFLLWPLRGAVSQWRSHFPDKKCQEGDLASTYMPVVSCVRLGRCSVSKSQILNCMLGETCAETFVHRGMEGGNLPRTVSNGMVEIGWYRPTGDTTKDTFPVPVIISNLRGDACTHEKTLSLLCQASSAVVVFCGNLTEEEKQLLTSCKETACKLILIDVSESENNDNRNVGIVDQNLEEYVGLPEVSVLQGRSLSEKKLAKMLHVNLKHLLPDKMKLVTLDAAAQLAVGLGYNVDEGAVCKNVMATVEALLKGLDEGSAQFRKKQLPLQGLWWRKLAELEKKESKQKKYGTENDPHLQKEKKDVLAELSSYKMTPGMKIFIDALFTPDKLERSYFLTWIKLRLQQKQTGLLINQQAENEKNLSEHYQEFDALNEEQVSDPASEYQNLEPWENETLSHQEKQQDGTEQQPSTSGYSANQQMCPESSSEHQAASCSRPFEPDPSWLGLEHFLREMGLIFELKHLSSTSGSLNVMRLPSLAADLLLHGVPLEIMDGDASNIPLRWLGAVFAELKRRLPQQQCRTRVLTNLGVYHARNAEVLSAIFGVKFPEGRKRSTKGLYVTVLCLPDNRKKEMECDFLLLMDVEGLCLVSPENNKTTNLCDNEMATVATGLSDVLLQNISSHADSEFETDFTVIVNALLCTKERGSIPVCEFMVQDEGIKSLLQASQLRHVSEMLQTETRDRGPEKADNHYAQPTSFITCFKGPWSNVCPSEPGGYQYSKAVVKLMRNLFDGVKKSAAKSKASSLPDVLSRLSNVWDAVKADSFSTGLQNTDLALAFSLLCTEHSQWRDSFLKHMENWLMGARQKIFASKAKALDDDAIEKGLLSELKDEAREEVKTEADKVRSRVEAFLMEDDLLKMNTETFRPILMNNVNDLQERTTDEIIERLETINESHYSFTQRKKFETLLEKEQEPKLHELVENSKSTEVLLEDKDLEEVFEGLWSKTLSNFDFRPSQTDDITARVKDILRANLISRGLQKHMKKVEDIGQNPTSSFQVSYDHFGYRTRLKYMFEDNNRVQRLEAQQVACKIIEEYNEFVAEKNSLPADFSDSYITEMLENVERALKEQSMEIRSAFEVDLKVYICSTACQDFQNLHDRYAKDAEFLRSITANKSTYLAEFIYQFRKRDQCQNVAQAFTSMVIKPAVLDYVHRPVGMHIAQEIRAQEQKYHSPRVFHYSLLEELIKEDRFESFQEYLLSYKSFGLKKIQERVVTHPPEWTNLNKWRVQRLGKIVGKVAAAVSQTSEATNGKLTDTKPQLERVCLTLEREGGVDVNRAALDGPLFSITTEWDLFVKRLMELLAALRLDLAQEFSQKVDIAQLYQCLPVEPQQCIFNLMGACDKQCPLCGAPCDVEEIRHQVHRALLHRPRGTLPYGSSSLSSTSFAESMTQGNPGQNKNAVDIDVPCRDLETHSHDWIISFKDPNSQTLCVFWRYVLARFNEKFARQYKKEPAEIPEEWRKITQEEALDSLKETFLT</sequence>
<feature type="compositionally biased region" description="Basic and acidic residues" evidence="2">
    <location>
        <begin position="551"/>
        <end position="560"/>
    </location>
</feature>
<gene>
    <name evidence="4" type="ORF">Q5P01_010239</name>
</gene>
<dbReference type="InterPro" id="IPR057365">
    <property type="entry name" value="URGCP"/>
</dbReference>
<dbReference type="InterPro" id="IPR030383">
    <property type="entry name" value="G_VLIG_dom"/>
</dbReference>
<reference evidence="4" key="1">
    <citation type="submission" date="2023-07" db="EMBL/GenBank/DDBJ databases">
        <title>Chromosome-level Genome Assembly of Striped Snakehead (Channa striata).</title>
        <authorList>
            <person name="Liu H."/>
        </authorList>
    </citation>
    <scope>NUCLEOTIDE SEQUENCE</scope>
    <source>
        <strain evidence="4">Gz</strain>
        <tissue evidence="4">Muscle</tissue>
    </source>
</reference>
<evidence type="ECO:0000259" key="3">
    <source>
        <dbReference type="PROSITE" id="PS51717"/>
    </source>
</evidence>
<dbReference type="InterPro" id="IPR058641">
    <property type="entry name" value="GVIN1_dom"/>
</dbReference>
<feature type="region of interest" description="Disordered" evidence="2">
    <location>
        <begin position="551"/>
        <end position="594"/>
    </location>
</feature>
<accession>A0AA88SSY9</accession>
<organism evidence="4 5">
    <name type="scientific">Channa striata</name>
    <name type="common">Snakehead murrel</name>
    <name type="synonym">Ophicephalus striatus</name>
    <dbReference type="NCBI Taxonomy" id="64152"/>
    <lineage>
        <taxon>Eukaryota</taxon>
        <taxon>Metazoa</taxon>
        <taxon>Chordata</taxon>
        <taxon>Craniata</taxon>
        <taxon>Vertebrata</taxon>
        <taxon>Euteleostomi</taxon>
        <taxon>Actinopterygii</taxon>
        <taxon>Neopterygii</taxon>
        <taxon>Teleostei</taxon>
        <taxon>Neoteleostei</taxon>
        <taxon>Acanthomorphata</taxon>
        <taxon>Anabantaria</taxon>
        <taxon>Anabantiformes</taxon>
        <taxon>Channoidei</taxon>
        <taxon>Channidae</taxon>
        <taxon>Channa</taxon>
    </lineage>
</organism>
<comment type="caution">
    <text evidence="4">The sequence shown here is derived from an EMBL/GenBank/DDBJ whole genome shotgun (WGS) entry which is preliminary data.</text>
</comment>